<dbReference type="RefSeq" id="WP_099105389.1">
    <property type="nucleotide sequence ID" value="NZ_JAATJF010000001.1"/>
</dbReference>
<name>A0A2G0CKA5_9BACT</name>
<sequence length="210" mass="23462">MQVSPLLCCLLLGLPLSGQSLLQQLADEVCNCMSAAEIVYPRLQAGRCIEDVAKAHPERIQDELQLSVLLAADRRRLGELLVDPLAEHCTALLALGAEEIDRPGPELKYSDFSLARAADAPAVGKWPPPDVPATTLRDAPTYLQTSGELLEIDRDVIRILLDSGRVLTLHYQPRQLRRSPPRTGQRLQITYTENWTADDRRVTYDLLEMR</sequence>
<dbReference type="Proteomes" id="UP000226437">
    <property type="component" value="Unassembled WGS sequence"/>
</dbReference>
<dbReference type="OrthoDB" id="1492800at2"/>
<evidence type="ECO:0000313" key="2">
    <source>
        <dbReference type="Proteomes" id="UP000226437"/>
    </source>
</evidence>
<proteinExistence type="predicted"/>
<protein>
    <submittedName>
        <fullName evidence="1">Uncharacterized protein</fullName>
    </submittedName>
</protein>
<gene>
    <name evidence="1" type="ORF">CGL56_05085</name>
</gene>
<dbReference type="AlphaFoldDB" id="A0A2G0CKA5"/>
<keyword evidence="2" id="KW-1185">Reference proteome</keyword>
<evidence type="ECO:0000313" key="1">
    <source>
        <dbReference type="EMBL" id="PHL00410.1"/>
    </source>
</evidence>
<accession>A0A2G0CKA5</accession>
<organism evidence="1 2">
    <name type="scientific">Neolewinella marina</name>
    <dbReference type="NCBI Taxonomy" id="438751"/>
    <lineage>
        <taxon>Bacteria</taxon>
        <taxon>Pseudomonadati</taxon>
        <taxon>Bacteroidota</taxon>
        <taxon>Saprospiria</taxon>
        <taxon>Saprospirales</taxon>
        <taxon>Lewinellaceae</taxon>
        <taxon>Neolewinella</taxon>
    </lineage>
</organism>
<reference evidence="1 2" key="1">
    <citation type="submission" date="2017-10" db="EMBL/GenBank/DDBJ databases">
        <title>The draft genome sequence of Lewinella marina KCTC 32374.</title>
        <authorList>
            <person name="Wang K."/>
        </authorList>
    </citation>
    <scope>NUCLEOTIDE SEQUENCE [LARGE SCALE GENOMIC DNA]</scope>
    <source>
        <strain evidence="1 2">MKG-38</strain>
    </source>
</reference>
<comment type="caution">
    <text evidence="1">The sequence shown here is derived from an EMBL/GenBank/DDBJ whole genome shotgun (WGS) entry which is preliminary data.</text>
</comment>
<dbReference type="EMBL" id="PDLO01000001">
    <property type="protein sequence ID" value="PHL00410.1"/>
    <property type="molecule type" value="Genomic_DNA"/>
</dbReference>